<evidence type="ECO:0000256" key="8">
    <source>
        <dbReference type="ARBA" id="ARBA00022968"/>
    </source>
</evidence>
<gene>
    <name evidence="14" type="ORF">Cgig2_019169</name>
</gene>
<evidence type="ECO:0000256" key="11">
    <source>
        <dbReference type="ARBA" id="ARBA00023136"/>
    </source>
</evidence>
<name>A0A9Q1JKN5_9CARY</name>
<comment type="cofactor">
    <cofactor evidence="1 13">
        <name>Mn(2+)</name>
        <dbReference type="ChEBI" id="CHEBI:29035"/>
    </cofactor>
</comment>
<dbReference type="InterPro" id="IPR002659">
    <property type="entry name" value="Glyco_trans_31"/>
</dbReference>
<evidence type="ECO:0000313" key="15">
    <source>
        <dbReference type="Proteomes" id="UP001153076"/>
    </source>
</evidence>
<keyword evidence="6" id="KW-0808">Transferase</keyword>
<dbReference type="Gene3D" id="3.90.550.50">
    <property type="match status" value="1"/>
</dbReference>
<evidence type="ECO:0000256" key="10">
    <source>
        <dbReference type="ARBA" id="ARBA00023034"/>
    </source>
</evidence>
<dbReference type="Proteomes" id="UP001153076">
    <property type="component" value="Unassembled WGS sequence"/>
</dbReference>
<keyword evidence="10 13" id="KW-0333">Golgi apparatus</keyword>
<dbReference type="GO" id="GO:1990714">
    <property type="term" value="F:hydroxyproline O-galactosyltransferase activity"/>
    <property type="evidence" value="ECO:0007669"/>
    <property type="project" value="TreeGrafter"/>
</dbReference>
<dbReference type="Pfam" id="PF01762">
    <property type="entry name" value="Galactosyl_T"/>
    <property type="match status" value="1"/>
</dbReference>
<protein>
    <recommendedName>
        <fullName evidence="13">Hexosyltransferase</fullName>
        <ecNumber evidence="13">2.4.1.-</ecNumber>
    </recommendedName>
</protein>
<evidence type="ECO:0000256" key="3">
    <source>
        <dbReference type="ARBA" id="ARBA00004922"/>
    </source>
</evidence>
<evidence type="ECO:0000256" key="4">
    <source>
        <dbReference type="ARBA" id="ARBA00008661"/>
    </source>
</evidence>
<evidence type="ECO:0000256" key="6">
    <source>
        <dbReference type="ARBA" id="ARBA00022679"/>
    </source>
</evidence>
<keyword evidence="5 13" id="KW-0328">Glycosyltransferase</keyword>
<dbReference type="PANTHER" id="PTHR11214">
    <property type="entry name" value="BETA-1,3-N-ACETYLGLUCOSAMINYLTRANSFERASE"/>
    <property type="match status" value="1"/>
</dbReference>
<proteinExistence type="inferred from homology"/>
<evidence type="ECO:0000313" key="14">
    <source>
        <dbReference type="EMBL" id="KAJ8423816.1"/>
    </source>
</evidence>
<comment type="subcellular location">
    <subcellularLocation>
        <location evidence="2 13">Golgi apparatus membrane</location>
        <topology evidence="2 13">Single-pass type II membrane protein</topology>
    </subcellularLocation>
</comment>
<evidence type="ECO:0000256" key="9">
    <source>
        <dbReference type="ARBA" id="ARBA00022989"/>
    </source>
</evidence>
<evidence type="ECO:0000256" key="1">
    <source>
        <dbReference type="ARBA" id="ARBA00001936"/>
    </source>
</evidence>
<dbReference type="EC" id="2.4.1.-" evidence="13"/>
<organism evidence="14 15">
    <name type="scientific">Carnegiea gigantea</name>
    <dbReference type="NCBI Taxonomy" id="171969"/>
    <lineage>
        <taxon>Eukaryota</taxon>
        <taxon>Viridiplantae</taxon>
        <taxon>Streptophyta</taxon>
        <taxon>Embryophyta</taxon>
        <taxon>Tracheophyta</taxon>
        <taxon>Spermatophyta</taxon>
        <taxon>Magnoliopsida</taxon>
        <taxon>eudicotyledons</taxon>
        <taxon>Gunneridae</taxon>
        <taxon>Pentapetalae</taxon>
        <taxon>Caryophyllales</taxon>
        <taxon>Cactineae</taxon>
        <taxon>Cactaceae</taxon>
        <taxon>Cactoideae</taxon>
        <taxon>Echinocereeae</taxon>
        <taxon>Carnegiea</taxon>
    </lineage>
</organism>
<reference evidence="14" key="1">
    <citation type="submission" date="2022-04" db="EMBL/GenBank/DDBJ databases">
        <title>Carnegiea gigantea Genome sequencing and assembly v2.</title>
        <authorList>
            <person name="Copetti D."/>
            <person name="Sanderson M.J."/>
            <person name="Burquez A."/>
            <person name="Wojciechowski M.F."/>
        </authorList>
    </citation>
    <scope>NUCLEOTIDE SEQUENCE</scope>
    <source>
        <strain evidence="14">SGP5-SGP5p</strain>
        <tissue evidence="14">Aerial part</tissue>
    </source>
</reference>
<keyword evidence="7" id="KW-0812">Transmembrane</keyword>
<evidence type="ECO:0000256" key="5">
    <source>
        <dbReference type="ARBA" id="ARBA00022676"/>
    </source>
</evidence>
<comment type="similarity">
    <text evidence="4 13">Belongs to the glycosyltransferase 31 family.</text>
</comment>
<evidence type="ECO:0000256" key="7">
    <source>
        <dbReference type="ARBA" id="ARBA00022692"/>
    </source>
</evidence>
<dbReference type="PANTHER" id="PTHR11214:SF212">
    <property type="entry name" value="HYDROXYPROLINE O-GALACTOSYLTRANSFERASE GALT2"/>
    <property type="match status" value="1"/>
</dbReference>
<dbReference type="EMBL" id="JAKOGI010001855">
    <property type="protein sequence ID" value="KAJ8423816.1"/>
    <property type="molecule type" value="Genomic_DNA"/>
</dbReference>
<comment type="caution">
    <text evidence="14">The sequence shown here is derived from an EMBL/GenBank/DDBJ whole genome shotgun (WGS) entry which is preliminary data.</text>
</comment>
<keyword evidence="9" id="KW-1133">Transmembrane helix</keyword>
<keyword evidence="12 13" id="KW-0464">Manganese</keyword>
<keyword evidence="11" id="KW-0472">Membrane</keyword>
<sequence length="414" mass="47814">MADEACRLDLKAWEEVENYDIDDVNENFAFQRQSEACPSSIWRTREDLAHGINIMFLPGSLQALVLQWWVHHNVLIKSTNQNWRSLQIEHDRFVMVSQFALQLQGLKSLEGDAKMFYLSNRLIRDNLSHELILEHNTYDKKQWGKAQTCAGSAYADDEYLLIDGHRRCEKWMQNDVVDPKVSKTTSSFKRFILHKKQLEVTRPIPFAEGKMFILSVRAGIEGYHISVGGNVDVHSIFATALPISHPGFSPPRVLEMSERWKAQPLKKKPAKLFIGVASRTNHFSERMSVRKTRMQYPDVKSSEVVVRFFVALSERKEVNIVLKKEASCFGDIVILPYVDCYELVVLKTITICGYGVQDVMAAYIMKCDDDTFIKLDTLLRWIMPIPPQMPLYMGKLNYLIRPVREGKWAVSYEE</sequence>
<evidence type="ECO:0000256" key="13">
    <source>
        <dbReference type="RuleBase" id="RU363063"/>
    </source>
</evidence>
<dbReference type="OrthoDB" id="5957813at2759"/>
<dbReference type="GO" id="GO:0000139">
    <property type="term" value="C:Golgi membrane"/>
    <property type="evidence" value="ECO:0007669"/>
    <property type="project" value="UniProtKB-SubCell"/>
</dbReference>
<evidence type="ECO:0000256" key="2">
    <source>
        <dbReference type="ARBA" id="ARBA00004323"/>
    </source>
</evidence>
<keyword evidence="15" id="KW-1185">Reference proteome</keyword>
<comment type="pathway">
    <text evidence="3">Protein modification; protein glycosylation.</text>
</comment>
<evidence type="ECO:0000256" key="12">
    <source>
        <dbReference type="ARBA" id="ARBA00023211"/>
    </source>
</evidence>
<keyword evidence="8" id="KW-0735">Signal-anchor</keyword>
<dbReference type="AlphaFoldDB" id="A0A9Q1JKN5"/>
<accession>A0A9Q1JKN5</accession>